<dbReference type="Proteomes" id="UP000198728">
    <property type="component" value="Unassembled WGS sequence"/>
</dbReference>
<feature type="chain" id="PRO_5011652397" evidence="1">
    <location>
        <begin position="35"/>
        <end position="179"/>
    </location>
</feature>
<sequence length="179" mass="19582">MGKVHAPLTPLTKVRRRCRRVLLCVLLSAAPAAAETAFVAEPAELFEAASALPPAIAQVSVAAKLNVQEHGAQSDKVVLSGWTRPGAERVLFAYPGKQILVARLSPEAAERLRLQESMTDPETGIAWNLMQIDGWIAADSLVPSLDPIWDAAWELFADRCTACHERRVPSNYTANQWRS</sequence>
<proteinExistence type="predicted"/>
<protein>
    <submittedName>
        <fullName evidence="2">Uncharacterized protein</fullName>
    </submittedName>
</protein>
<accession>A0A1I1KPI2</accession>
<dbReference type="EMBL" id="FOLG01000007">
    <property type="protein sequence ID" value="SFC62192.1"/>
    <property type="molecule type" value="Genomic_DNA"/>
</dbReference>
<evidence type="ECO:0000256" key="1">
    <source>
        <dbReference type="SAM" id="SignalP"/>
    </source>
</evidence>
<organism evidence="2 3">
    <name type="scientific">Tropicimonas isoalkanivorans</name>
    <dbReference type="NCBI Taxonomy" id="441112"/>
    <lineage>
        <taxon>Bacteria</taxon>
        <taxon>Pseudomonadati</taxon>
        <taxon>Pseudomonadota</taxon>
        <taxon>Alphaproteobacteria</taxon>
        <taxon>Rhodobacterales</taxon>
        <taxon>Roseobacteraceae</taxon>
        <taxon>Tropicimonas</taxon>
    </lineage>
</organism>
<keyword evidence="1" id="KW-0732">Signal</keyword>
<evidence type="ECO:0000313" key="2">
    <source>
        <dbReference type="EMBL" id="SFC62192.1"/>
    </source>
</evidence>
<dbReference type="STRING" id="441112.SAMN04488094_10714"/>
<reference evidence="2 3" key="1">
    <citation type="submission" date="2016-10" db="EMBL/GenBank/DDBJ databases">
        <authorList>
            <person name="de Groot N.N."/>
        </authorList>
    </citation>
    <scope>NUCLEOTIDE SEQUENCE [LARGE SCALE GENOMIC DNA]</scope>
    <source>
        <strain evidence="2 3">DSM 19548</strain>
    </source>
</reference>
<keyword evidence="3" id="KW-1185">Reference proteome</keyword>
<name>A0A1I1KPI2_9RHOB</name>
<dbReference type="AlphaFoldDB" id="A0A1I1KPI2"/>
<feature type="signal peptide" evidence="1">
    <location>
        <begin position="1"/>
        <end position="34"/>
    </location>
</feature>
<evidence type="ECO:0000313" key="3">
    <source>
        <dbReference type="Proteomes" id="UP000198728"/>
    </source>
</evidence>
<gene>
    <name evidence="2" type="ORF">SAMN04488094_10714</name>
</gene>